<keyword evidence="1" id="KW-0812">Transmembrane</keyword>
<accession>A0A2D6LP75</accession>
<evidence type="ECO:0000313" key="3">
    <source>
        <dbReference type="Proteomes" id="UP000226712"/>
    </source>
</evidence>
<organism evidence="2 3">
    <name type="scientific">Candidatus Iainarchaeum sp</name>
    <dbReference type="NCBI Taxonomy" id="3101447"/>
    <lineage>
        <taxon>Archaea</taxon>
        <taxon>Candidatus Iainarchaeota</taxon>
        <taxon>Candidatus Iainarchaeia</taxon>
        <taxon>Candidatus Iainarchaeales</taxon>
        <taxon>Candidatus Iainarchaeaceae</taxon>
        <taxon>Candidatus Iainarchaeum</taxon>
    </lineage>
</organism>
<dbReference type="Proteomes" id="UP000226712">
    <property type="component" value="Unassembled WGS sequence"/>
</dbReference>
<evidence type="ECO:0000256" key="1">
    <source>
        <dbReference type="SAM" id="Phobius"/>
    </source>
</evidence>
<keyword evidence="1" id="KW-0472">Membrane</keyword>
<feature type="transmembrane region" description="Helical" evidence="1">
    <location>
        <begin position="12"/>
        <end position="32"/>
    </location>
</feature>
<name>A0A2D6LP75_9ARCH</name>
<feature type="transmembrane region" description="Helical" evidence="1">
    <location>
        <begin position="38"/>
        <end position="62"/>
    </location>
</feature>
<reference evidence="3" key="1">
    <citation type="submission" date="2017-09" db="EMBL/GenBank/DDBJ databases">
        <title>The Reconstruction of 2,631 Draft Metagenome-Assembled Genomes from the Global Oceans.</title>
        <authorList>
            <person name="Tully B.J."/>
            <person name="Graham E.D."/>
            <person name="Heidelberg J.F."/>
        </authorList>
    </citation>
    <scope>NUCLEOTIDE SEQUENCE [LARGE SCALE GENOMIC DNA]</scope>
</reference>
<sequence>MKQKGRIPRTNAAIILLSLTIIGTILIVYPMLDKTIGIDLYGFILILFVIVLALLDFAGVNITRAIKRIKKMEKPK</sequence>
<gene>
    <name evidence="2" type="ORF">CL944_00755</name>
</gene>
<proteinExistence type="predicted"/>
<protein>
    <submittedName>
        <fullName evidence="2">Uncharacterized protein</fullName>
    </submittedName>
</protein>
<comment type="caution">
    <text evidence="2">The sequence shown here is derived from an EMBL/GenBank/DDBJ whole genome shotgun (WGS) entry which is preliminary data.</text>
</comment>
<keyword evidence="1" id="KW-1133">Transmembrane helix</keyword>
<evidence type="ECO:0000313" key="2">
    <source>
        <dbReference type="EMBL" id="MAG17985.1"/>
    </source>
</evidence>
<dbReference type="AlphaFoldDB" id="A0A2D6LP75"/>
<dbReference type="EMBL" id="NZBD01000004">
    <property type="protein sequence ID" value="MAG17985.1"/>
    <property type="molecule type" value="Genomic_DNA"/>
</dbReference>